<dbReference type="InterPro" id="IPR001910">
    <property type="entry name" value="Inosine/uridine_hydrolase_dom"/>
</dbReference>
<dbReference type="InterPro" id="IPR023186">
    <property type="entry name" value="IUNH"/>
</dbReference>
<dbReference type="PANTHER" id="PTHR12304:SF4">
    <property type="entry name" value="URIDINE NUCLEOSIDASE"/>
    <property type="match status" value="1"/>
</dbReference>
<dbReference type="AlphaFoldDB" id="A0A9X2HFI7"/>
<dbReference type="SUPFAM" id="SSF53590">
    <property type="entry name" value="Nucleoside hydrolase"/>
    <property type="match status" value="1"/>
</dbReference>
<dbReference type="Proteomes" id="UP001139502">
    <property type="component" value="Unassembled WGS sequence"/>
</dbReference>
<evidence type="ECO:0000256" key="2">
    <source>
        <dbReference type="ARBA" id="ARBA00023295"/>
    </source>
</evidence>
<protein>
    <submittedName>
        <fullName evidence="4">Nucleoside hydrolase</fullName>
    </submittedName>
</protein>
<reference evidence="4" key="1">
    <citation type="submission" date="2022-06" db="EMBL/GenBank/DDBJ databases">
        <title>Rothia sp. isolated from sandalwood seedling.</title>
        <authorList>
            <person name="Tuikhar N."/>
            <person name="Kirdat K."/>
            <person name="Thorat V."/>
            <person name="Swetha P."/>
            <person name="Padma S."/>
            <person name="Sundararaj R."/>
            <person name="Yadav A."/>
        </authorList>
    </citation>
    <scope>NUCLEOTIDE SEQUENCE</scope>
    <source>
        <strain evidence="4">AR01</strain>
    </source>
</reference>
<evidence type="ECO:0000259" key="3">
    <source>
        <dbReference type="Pfam" id="PF01156"/>
    </source>
</evidence>
<dbReference type="InterPro" id="IPR036452">
    <property type="entry name" value="Ribo_hydro-like"/>
</dbReference>
<evidence type="ECO:0000256" key="1">
    <source>
        <dbReference type="ARBA" id="ARBA00022801"/>
    </source>
</evidence>
<dbReference type="GO" id="GO:0006152">
    <property type="term" value="P:purine nucleoside catabolic process"/>
    <property type="evidence" value="ECO:0007669"/>
    <property type="project" value="TreeGrafter"/>
</dbReference>
<comment type="caution">
    <text evidence="4">The sequence shown here is derived from an EMBL/GenBank/DDBJ whole genome shotgun (WGS) entry which is preliminary data.</text>
</comment>
<name>A0A9X2HFI7_9MICC</name>
<proteinExistence type="predicted"/>
<keyword evidence="1 4" id="KW-0378">Hydrolase</keyword>
<dbReference type="EMBL" id="JANAFB010000036">
    <property type="protein sequence ID" value="MCP3426777.1"/>
    <property type="molecule type" value="Genomic_DNA"/>
</dbReference>
<dbReference type="PANTHER" id="PTHR12304">
    <property type="entry name" value="INOSINE-URIDINE PREFERRING NUCLEOSIDE HYDROLASE"/>
    <property type="match status" value="1"/>
</dbReference>
<feature type="domain" description="Inosine/uridine-preferring nucleoside hydrolase" evidence="3">
    <location>
        <begin position="5"/>
        <end position="305"/>
    </location>
</feature>
<evidence type="ECO:0000313" key="4">
    <source>
        <dbReference type="EMBL" id="MCP3426777.1"/>
    </source>
</evidence>
<dbReference type="Gene3D" id="3.90.245.10">
    <property type="entry name" value="Ribonucleoside hydrolase-like"/>
    <property type="match status" value="1"/>
</dbReference>
<gene>
    <name evidence="4" type="ORF">NBM05_12380</name>
</gene>
<keyword evidence="5" id="KW-1185">Reference proteome</keyword>
<dbReference type="RefSeq" id="WP_254167912.1">
    <property type="nucleotide sequence ID" value="NZ_JANAFB010000036.1"/>
</dbReference>
<evidence type="ECO:0000313" key="5">
    <source>
        <dbReference type="Proteomes" id="UP001139502"/>
    </source>
</evidence>
<dbReference type="Pfam" id="PF01156">
    <property type="entry name" value="IU_nuc_hydro"/>
    <property type="match status" value="1"/>
</dbReference>
<dbReference type="GO" id="GO:0008477">
    <property type="term" value="F:purine nucleosidase activity"/>
    <property type="evidence" value="ECO:0007669"/>
    <property type="project" value="TreeGrafter"/>
</dbReference>
<keyword evidence="2" id="KW-0326">Glycosidase</keyword>
<accession>A0A9X2HFI7</accession>
<sequence>MPTPVILDVDTGIDDAMAVMFAARHPEIDLLAISCVTGNTSLENVVANTCKVLDVVGAPEIPVAGGALRPLLAEPRDASFVHGEDGMGGVELPESARRPVPEHAVEMLRRVLTEAEQPVTLVALAPLTNIALLLRMYPHVAGKIGRILFMGGSASVGNATAVAEFNIWHDPEAARIVLNSGVPMTMYGLDVFNTVAVDEATIRRLIAAEGAAARALGGLLGFRMHDVADGEQPSSLIGDAGAVCALVAPHLMQTRRHPVQVSTEGITRGQTVVDRRWRAGEDEVHGLAARWPEIDVVLAADIPAVVELFLDAVEGADAGGA</sequence>
<dbReference type="GO" id="GO:0005829">
    <property type="term" value="C:cytosol"/>
    <property type="evidence" value="ECO:0007669"/>
    <property type="project" value="TreeGrafter"/>
</dbReference>
<organism evidence="4 5">
    <name type="scientific">Rothia santali</name>
    <dbReference type="NCBI Taxonomy" id="2949643"/>
    <lineage>
        <taxon>Bacteria</taxon>
        <taxon>Bacillati</taxon>
        <taxon>Actinomycetota</taxon>
        <taxon>Actinomycetes</taxon>
        <taxon>Micrococcales</taxon>
        <taxon>Micrococcaceae</taxon>
        <taxon>Rothia</taxon>
    </lineage>
</organism>